<name>A0A0H4TAA4_9BACT</name>
<dbReference type="GO" id="GO:0006412">
    <property type="term" value="P:translation"/>
    <property type="evidence" value="ECO:0007669"/>
    <property type="project" value="UniProtKB-UniRule"/>
</dbReference>
<comment type="similarity">
    <text evidence="1 4 5">Belongs to the bacterial ribosomal protein bL17 family.</text>
</comment>
<comment type="subunit">
    <text evidence="4">Part of the 50S ribosomal subunit. Contacts protein L32.</text>
</comment>
<sequence length="133" mass="14933">MRHLKAGSKLGRNPAHRRATLRNLVTNLLEHERITTTAARAKAMRPIVEQMITLGKRESLHARRQAASYITHPPVVAKLFETIAPRFADRPGGYTRIIHAGFGRGDGRDIAIIELLGAKLRKRQRAKDKTKKA</sequence>
<dbReference type="GO" id="GO:0003735">
    <property type="term" value="F:structural constituent of ribosome"/>
    <property type="evidence" value="ECO:0007669"/>
    <property type="project" value="InterPro"/>
</dbReference>
<dbReference type="Gene3D" id="3.90.1030.10">
    <property type="entry name" value="Ribosomal protein L17"/>
    <property type="match status" value="1"/>
</dbReference>
<keyword evidence="3 4" id="KW-0687">Ribonucleoprotein</keyword>
<dbReference type="EMBL" id="KT007012">
    <property type="protein sequence ID" value="AKQ03417.1"/>
    <property type="molecule type" value="Genomic_DNA"/>
</dbReference>
<dbReference type="InterPro" id="IPR047859">
    <property type="entry name" value="Ribosomal_bL17_CS"/>
</dbReference>
<dbReference type="PANTHER" id="PTHR14413:SF16">
    <property type="entry name" value="LARGE RIBOSOMAL SUBUNIT PROTEIN BL17M"/>
    <property type="match status" value="1"/>
</dbReference>
<evidence type="ECO:0000313" key="6">
    <source>
        <dbReference type="EMBL" id="AKQ03417.1"/>
    </source>
</evidence>
<keyword evidence="2 4" id="KW-0689">Ribosomal protein</keyword>
<dbReference type="GO" id="GO:0022625">
    <property type="term" value="C:cytosolic large ribosomal subunit"/>
    <property type="evidence" value="ECO:0007669"/>
    <property type="project" value="TreeGrafter"/>
</dbReference>
<evidence type="ECO:0000256" key="1">
    <source>
        <dbReference type="ARBA" id="ARBA00008777"/>
    </source>
</evidence>
<dbReference type="Pfam" id="PF01196">
    <property type="entry name" value="Ribosomal_L17"/>
    <property type="match status" value="1"/>
</dbReference>
<dbReference type="PANTHER" id="PTHR14413">
    <property type="entry name" value="RIBOSOMAL PROTEIN L17"/>
    <property type="match status" value="1"/>
</dbReference>
<evidence type="ECO:0000256" key="5">
    <source>
        <dbReference type="RuleBase" id="RU000660"/>
    </source>
</evidence>
<reference evidence="6" key="1">
    <citation type="journal article" date="2015" name="ISME J.">
        <title>Aquifer environment selects for microbial species cohorts in sediment and groundwater.</title>
        <authorList>
            <person name="Hug L.A."/>
            <person name="Thomas B.C."/>
            <person name="Brown C.T."/>
            <person name="Frischkorn K.R."/>
            <person name="Williams K.H."/>
            <person name="Tringe S.G."/>
            <person name="Banfield J.F."/>
        </authorList>
    </citation>
    <scope>NUCLEOTIDE SEQUENCE</scope>
</reference>
<organism evidence="6">
    <name type="scientific">uncultured Acidobacteria bacterium Rifle_16ft_4_minimus_37967</name>
    <dbReference type="NCBI Taxonomy" id="1665087"/>
    <lineage>
        <taxon>Bacteria</taxon>
        <taxon>Pseudomonadati</taxon>
        <taxon>Acidobacteriota</taxon>
        <taxon>environmental samples</taxon>
    </lineage>
</organism>
<protein>
    <recommendedName>
        <fullName evidence="4">Large ribosomal subunit protein bL17</fullName>
    </recommendedName>
</protein>
<evidence type="ECO:0000256" key="2">
    <source>
        <dbReference type="ARBA" id="ARBA00022980"/>
    </source>
</evidence>
<dbReference type="AlphaFoldDB" id="A0A0H4TAA4"/>
<dbReference type="NCBIfam" id="TIGR00059">
    <property type="entry name" value="L17"/>
    <property type="match status" value="1"/>
</dbReference>
<evidence type="ECO:0000256" key="3">
    <source>
        <dbReference type="ARBA" id="ARBA00023274"/>
    </source>
</evidence>
<dbReference type="FunFam" id="3.90.1030.10:FF:000001">
    <property type="entry name" value="50S ribosomal protein L17"/>
    <property type="match status" value="1"/>
</dbReference>
<evidence type="ECO:0000256" key="4">
    <source>
        <dbReference type="HAMAP-Rule" id="MF_01368"/>
    </source>
</evidence>
<dbReference type="InterPro" id="IPR036373">
    <property type="entry name" value="Ribosomal_bL17_sf"/>
</dbReference>
<dbReference type="HAMAP" id="MF_01368">
    <property type="entry name" value="Ribosomal_bL17"/>
    <property type="match status" value="1"/>
</dbReference>
<gene>
    <name evidence="4" type="primary">rplQ</name>
</gene>
<dbReference type="PROSITE" id="PS01167">
    <property type="entry name" value="RIBOSOMAL_L17"/>
    <property type="match status" value="1"/>
</dbReference>
<dbReference type="InterPro" id="IPR000456">
    <property type="entry name" value="Ribosomal_bL17"/>
</dbReference>
<dbReference type="SUPFAM" id="SSF64263">
    <property type="entry name" value="Prokaryotic ribosomal protein L17"/>
    <property type="match status" value="1"/>
</dbReference>
<proteinExistence type="inferred from homology"/>
<accession>A0A0H4TAA4</accession>